<evidence type="ECO:0000313" key="9">
    <source>
        <dbReference type="Proteomes" id="UP001283361"/>
    </source>
</evidence>
<accession>A0AAE1CLW5</accession>
<comment type="subcellular location">
    <subcellularLocation>
        <location evidence="1">Nucleus</location>
    </subcellularLocation>
</comment>
<protein>
    <recommendedName>
        <fullName evidence="10">WD repeat-containing protein 43</fullName>
    </recommendedName>
</protein>
<dbReference type="Pfam" id="PF00400">
    <property type="entry name" value="WD40"/>
    <property type="match status" value="2"/>
</dbReference>
<gene>
    <name evidence="8" type="ORF">RRG08_023649</name>
</gene>
<evidence type="ECO:0000256" key="4">
    <source>
        <dbReference type="PROSITE-ProRule" id="PRU00221"/>
    </source>
</evidence>
<feature type="domain" description="Small-subunit processome Utp12" evidence="6">
    <location>
        <begin position="449"/>
        <end position="551"/>
    </location>
</feature>
<sequence>MASTQTCFSDDGEYLAHSSSDGILRIYETATGKLKQEFSSSSHLSAVTSSLSWSRPRRDGISTPKSKRKKLNSNKSDTAADDGLNLIALGTTSGEINLYSFSKGSLHTQLTDGHSLQVNDVFWHLSSPELFSCSEDQTVIQWDLKKGKVKHKWKCDTSSIHSLCQCSEQHLFTASHNIKLWDLSTRTVLQTLTGHSSPVFSLKPVYFTGSNTEASYVLSAALDDRHISVWSCDGSKNRNSIATFSVPDEPVSLSMGQGSSNAQSLLLAVITRKGALHIFEHTLNGVKKKPLLPKTCIKAVFSEENVETSASGIPAPIFASCVRNGVISAAFGNHFKPVFETVVFDSSKPEVTISVNVPKKSLMKEEFSQVKRPEISDHLTTLVPSGSQTQVASRNKGKKRMRRSSVSDLTVEERLNAMSTDTLTEGPTRQPPLANTLSRLLQQGLLSGDKKILVGVFQETNEMVVRNTIRRLPVSFVIPLVKEIDRGMSGHAQHALSLSRWTTALIATHTSYILSVPEIMDTLNRLYQTLASRQRFYPRMLQLKGRLELVKFNRTPDSEETDASSEPVLVYQDESDSGGSDSMVIDGAGFESDENWEDLSDMET</sequence>
<evidence type="ECO:0000256" key="1">
    <source>
        <dbReference type="ARBA" id="ARBA00004123"/>
    </source>
</evidence>
<comment type="similarity">
    <text evidence="3">Belongs to the UTP5 family.</text>
</comment>
<dbReference type="Pfam" id="PF12894">
    <property type="entry name" value="ANAPC4_WD40"/>
    <property type="match status" value="1"/>
</dbReference>
<reference evidence="8" key="1">
    <citation type="journal article" date="2023" name="G3 (Bethesda)">
        <title>A reference genome for the long-term kleptoplast-retaining sea slug Elysia crispata morphotype clarki.</title>
        <authorList>
            <person name="Eastman K.E."/>
            <person name="Pendleton A.L."/>
            <person name="Shaikh M.A."/>
            <person name="Suttiyut T."/>
            <person name="Ogas R."/>
            <person name="Tomko P."/>
            <person name="Gavelis G."/>
            <person name="Widhalm J.R."/>
            <person name="Wisecaver J.H."/>
        </authorList>
    </citation>
    <scope>NUCLEOTIDE SEQUENCE</scope>
    <source>
        <strain evidence="8">ECLA1</strain>
    </source>
</reference>
<comment type="caution">
    <text evidence="8">The sequence shown here is derived from an EMBL/GenBank/DDBJ whole genome shotgun (WGS) entry which is preliminary data.</text>
</comment>
<dbReference type="InterPro" id="IPR024977">
    <property type="entry name" value="Apc4-like_WD40_dom"/>
</dbReference>
<dbReference type="GO" id="GO:0005730">
    <property type="term" value="C:nucleolus"/>
    <property type="evidence" value="ECO:0007669"/>
    <property type="project" value="TreeGrafter"/>
</dbReference>
<proteinExistence type="inferred from homology"/>
<keyword evidence="2" id="KW-0539">Nucleus</keyword>
<feature type="region of interest" description="Disordered" evidence="5">
    <location>
        <begin position="54"/>
        <end position="76"/>
    </location>
</feature>
<keyword evidence="4" id="KW-0853">WD repeat</keyword>
<dbReference type="InterPro" id="IPR036322">
    <property type="entry name" value="WD40_repeat_dom_sf"/>
</dbReference>
<feature type="compositionally biased region" description="Acidic residues" evidence="5">
    <location>
        <begin position="591"/>
        <end position="604"/>
    </location>
</feature>
<dbReference type="PROSITE" id="PS50082">
    <property type="entry name" value="WD_REPEATS_2"/>
    <property type="match status" value="1"/>
</dbReference>
<evidence type="ECO:0008006" key="10">
    <source>
        <dbReference type="Google" id="ProtNLM"/>
    </source>
</evidence>
<evidence type="ECO:0000256" key="5">
    <source>
        <dbReference type="SAM" id="MobiDB-lite"/>
    </source>
</evidence>
<evidence type="ECO:0000256" key="2">
    <source>
        <dbReference type="ARBA" id="ARBA00023242"/>
    </source>
</evidence>
<dbReference type="InterPro" id="IPR052414">
    <property type="entry name" value="U3_snoRNA-assoc_WDR"/>
</dbReference>
<evidence type="ECO:0000256" key="3">
    <source>
        <dbReference type="ARBA" id="ARBA00038335"/>
    </source>
</evidence>
<dbReference type="InterPro" id="IPR001680">
    <property type="entry name" value="WD40_rpt"/>
</dbReference>
<dbReference type="InterPro" id="IPR007148">
    <property type="entry name" value="SSU_processome_Utp12"/>
</dbReference>
<dbReference type="AlphaFoldDB" id="A0AAE1CLW5"/>
<dbReference type="PANTHER" id="PTHR44267:SF1">
    <property type="entry name" value="WD REPEAT-CONTAINING PROTEIN 43"/>
    <property type="match status" value="1"/>
</dbReference>
<keyword evidence="9" id="KW-1185">Reference proteome</keyword>
<dbReference type="InterPro" id="IPR015943">
    <property type="entry name" value="WD40/YVTN_repeat-like_dom_sf"/>
</dbReference>
<feature type="region of interest" description="Disordered" evidence="5">
    <location>
        <begin position="555"/>
        <end position="604"/>
    </location>
</feature>
<dbReference type="Proteomes" id="UP001283361">
    <property type="component" value="Unassembled WGS sequence"/>
</dbReference>
<dbReference type="Pfam" id="PF04003">
    <property type="entry name" value="Utp12"/>
    <property type="match status" value="1"/>
</dbReference>
<evidence type="ECO:0000313" key="8">
    <source>
        <dbReference type="EMBL" id="KAK3708240.1"/>
    </source>
</evidence>
<dbReference type="PANTHER" id="PTHR44267">
    <property type="entry name" value="WD REPEAT-CONTAINING PROTEIN 43"/>
    <property type="match status" value="1"/>
</dbReference>
<evidence type="ECO:0000259" key="7">
    <source>
        <dbReference type="Pfam" id="PF12894"/>
    </source>
</evidence>
<feature type="domain" description="Anaphase-promoting complex subunit 4-like WD40" evidence="7">
    <location>
        <begin position="85"/>
        <end position="163"/>
    </location>
</feature>
<organism evidence="8 9">
    <name type="scientific">Elysia crispata</name>
    <name type="common">lettuce slug</name>
    <dbReference type="NCBI Taxonomy" id="231223"/>
    <lineage>
        <taxon>Eukaryota</taxon>
        <taxon>Metazoa</taxon>
        <taxon>Spiralia</taxon>
        <taxon>Lophotrochozoa</taxon>
        <taxon>Mollusca</taxon>
        <taxon>Gastropoda</taxon>
        <taxon>Heterobranchia</taxon>
        <taxon>Euthyneura</taxon>
        <taxon>Panpulmonata</taxon>
        <taxon>Sacoglossa</taxon>
        <taxon>Placobranchoidea</taxon>
        <taxon>Plakobranchidae</taxon>
        <taxon>Elysia</taxon>
    </lineage>
</organism>
<dbReference type="Gene3D" id="2.130.10.10">
    <property type="entry name" value="YVTN repeat-like/Quinoprotein amine dehydrogenase"/>
    <property type="match status" value="1"/>
</dbReference>
<name>A0AAE1CLW5_9GAST</name>
<dbReference type="EMBL" id="JAWDGP010007701">
    <property type="protein sequence ID" value="KAK3708240.1"/>
    <property type="molecule type" value="Genomic_DNA"/>
</dbReference>
<evidence type="ECO:0000259" key="6">
    <source>
        <dbReference type="Pfam" id="PF04003"/>
    </source>
</evidence>
<dbReference type="SMART" id="SM00320">
    <property type="entry name" value="WD40"/>
    <property type="match status" value="4"/>
</dbReference>
<feature type="region of interest" description="Disordered" evidence="5">
    <location>
        <begin position="385"/>
        <end position="407"/>
    </location>
</feature>
<dbReference type="GO" id="GO:0000462">
    <property type="term" value="P:maturation of SSU-rRNA from tricistronic rRNA transcript (SSU-rRNA, 5.8S rRNA, LSU-rRNA)"/>
    <property type="evidence" value="ECO:0007669"/>
    <property type="project" value="TreeGrafter"/>
</dbReference>
<dbReference type="SUPFAM" id="SSF50978">
    <property type="entry name" value="WD40 repeat-like"/>
    <property type="match status" value="1"/>
</dbReference>
<feature type="repeat" description="WD" evidence="4">
    <location>
        <begin position="111"/>
        <end position="152"/>
    </location>
</feature>